<protein>
    <submittedName>
        <fullName evidence="1">Uncharacterized protein</fullName>
    </submittedName>
</protein>
<evidence type="ECO:0000313" key="2">
    <source>
        <dbReference type="Proteomes" id="UP000219453"/>
    </source>
</evidence>
<dbReference type="Proteomes" id="UP000219453">
    <property type="component" value="Unassembled WGS sequence"/>
</dbReference>
<proteinExistence type="predicted"/>
<evidence type="ECO:0000313" key="1">
    <source>
        <dbReference type="EMBL" id="SNZ12327.1"/>
    </source>
</evidence>
<dbReference type="OrthoDB" id="374963at2157"/>
<reference evidence="1 2" key="1">
    <citation type="submission" date="2017-09" db="EMBL/GenBank/DDBJ databases">
        <authorList>
            <person name="Ehlers B."/>
            <person name="Leendertz F.H."/>
        </authorList>
    </citation>
    <scope>NUCLEOTIDE SEQUENCE [LARGE SCALE GENOMIC DNA]</scope>
    <source>
        <strain evidence="1 2">DSM 27208</strain>
    </source>
</reference>
<dbReference type="AlphaFoldDB" id="A0A285NTI7"/>
<dbReference type="EMBL" id="OBEJ01000002">
    <property type="protein sequence ID" value="SNZ12327.1"/>
    <property type="molecule type" value="Genomic_DNA"/>
</dbReference>
<gene>
    <name evidence="1" type="ORF">SAMN06269185_1619</name>
</gene>
<dbReference type="RefSeq" id="WP_097008575.1">
    <property type="nucleotide sequence ID" value="NZ_OBEJ01000002.1"/>
</dbReference>
<accession>A0A285NTI7</accession>
<sequence length="277" mass="31418">MDIGDIPRGEDFSHKFARGEWAETVLMETIERQDGLFAFQYGVSRGDALDTKDELDEVKEPGVEEMKRPDVLVYEEEDFRGLAGDARELVENYIAGDPDERASILPELERSEAIDAAEMALEAESSKFHIGERQYNSSLSAYVKDEDFPRLQSWRDQYDVPIFVCQLFFDRGYIIPFAAYEDHAEEARNGSASVPGFEHDTIPVIWKDGLQAKVENFPYSELLGTFEEEPSVVRSAGDGIEECEFSWSRSGQMDADHDSAFFAGGKLSLERPFTEYK</sequence>
<organism evidence="1 2">
    <name type="scientific">Natronoarchaeum philippinense</name>
    <dbReference type="NCBI Taxonomy" id="558529"/>
    <lineage>
        <taxon>Archaea</taxon>
        <taxon>Methanobacteriati</taxon>
        <taxon>Methanobacteriota</taxon>
        <taxon>Stenosarchaea group</taxon>
        <taxon>Halobacteria</taxon>
        <taxon>Halobacteriales</taxon>
        <taxon>Natronoarchaeaceae</taxon>
    </lineage>
</organism>
<keyword evidence="2" id="KW-1185">Reference proteome</keyword>
<name>A0A285NTI7_NATPI</name>